<dbReference type="Pfam" id="PF09917">
    <property type="entry name" value="DUF2147"/>
    <property type="match status" value="1"/>
</dbReference>
<gene>
    <name evidence="3" type="ORF">GCM10011572_41870</name>
</gene>
<reference evidence="4" key="1">
    <citation type="journal article" date="2019" name="Int. J. Syst. Evol. Microbiol.">
        <title>The Global Catalogue of Microorganisms (GCM) 10K type strain sequencing project: providing services to taxonomists for standard genome sequencing and annotation.</title>
        <authorList>
            <consortium name="The Broad Institute Genomics Platform"/>
            <consortium name="The Broad Institute Genome Sequencing Center for Infectious Disease"/>
            <person name="Wu L."/>
            <person name="Ma J."/>
        </authorList>
    </citation>
    <scope>NUCLEOTIDE SEQUENCE [LARGE SCALE GENOMIC DNA]</scope>
    <source>
        <strain evidence="4">CGMCC 1.15931</strain>
    </source>
</reference>
<proteinExistence type="predicted"/>
<feature type="domain" description="DUF2147" evidence="2">
    <location>
        <begin position="45"/>
        <end position="155"/>
    </location>
</feature>
<comment type="caution">
    <text evidence="3">The sequence shown here is derived from an EMBL/GenBank/DDBJ whole genome shotgun (WGS) entry which is preliminary data.</text>
</comment>
<organism evidence="3 4">
    <name type="scientific">Pseudoduganella buxea</name>
    <dbReference type="NCBI Taxonomy" id="1949069"/>
    <lineage>
        <taxon>Bacteria</taxon>
        <taxon>Pseudomonadati</taxon>
        <taxon>Pseudomonadota</taxon>
        <taxon>Betaproteobacteria</taxon>
        <taxon>Burkholderiales</taxon>
        <taxon>Oxalobacteraceae</taxon>
        <taxon>Telluria group</taxon>
        <taxon>Pseudoduganella</taxon>
    </lineage>
</organism>
<keyword evidence="4" id="KW-1185">Reference proteome</keyword>
<feature type="chain" id="PRO_5046494117" description="DUF2147 domain-containing protein" evidence="1">
    <location>
        <begin position="42"/>
        <end position="161"/>
    </location>
</feature>
<keyword evidence="1" id="KW-0732">Signal</keyword>
<dbReference type="InterPro" id="IPR019223">
    <property type="entry name" value="DUF2147"/>
</dbReference>
<dbReference type="Proteomes" id="UP000622638">
    <property type="component" value="Unassembled WGS sequence"/>
</dbReference>
<evidence type="ECO:0000313" key="3">
    <source>
        <dbReference type="EMBL" id="GGC16157.1"/>
    </source>
</evidence>
<feature type="signal peptide" evidence="1">
    <location>
        <begin position="1"/>
        <end position="41"/>
    </location>
</feature>
<sequence length="161" mass="16690">MTSPANVAGNVTGSPAMQRFKACLAFAAVAAVVTFSGLAHADETGRWVTASGNLEVEIAPCGGALCGTVVKVLANRSMMASTGQPMQPADDKPALGMQVLTDLQPVAGGKWQGRIYNRENGQTYDCLLSLAGPDQLTVHAYQGTPATGRTQVWQRAAGAVQ</sequence>
<dbReference type="PANTHER" id="PTHR36919:SF2">
    <property type="entry name" value="BLL6627 PROTEIN"/>
    <property type="match status" value="1"/>
</dbReference>
<evidence type="ECO:0000259" key="2">
    <source>
        <dbReference type="Pfam" id="PF09917"/>
    </source>
</evidence>
<evidence type="ECO:0000313" key="4">
    <source>
        <dbReference type="Proteomes" id="UP000622638"/>
    </source>
</evidence>
<name>A0ABQ1L3F2_9BURK</name>
<dbReference type="PANTHER" id="PTHR36919">
    <property type="entry name" value="BLR1215 PROTEIN"/>
    <property type="match status" value="1"/>
</dbReference>
<protein>
    <recommendedName>
        <fullName evidence="2">DUF2147 domain-containing protein</fullName>
    </recommendedName>
</protein>
<dbReference type="EMBL" id="BMKG01000021">
    <property type="protein sequence ID" value="GGC16157.1"/>
    <property type="molecule type" value="Genomic_DNA"/>
</dbReference>
<dbReference type="Gene3D" id="2.40.128.520">
    <property type="match status" value="1"/>
</dbReference>
<evidence type="ECO:0000256" key="1">
    <source>
        <dbReference type="SAM" id="SignalP"/>
    </source>
</evidence>
<accession>A0ABQ1L3F2</accession>